<reference evidence="3 4" key="1">
    <citation type="journal article" date="2020" name="ISME J.">
        <title>Uncovering the hidden diversity of litter-decomposition mechanisms in mushroom-forming fungi.</title>
        <authorList>
            <person name="Floudas D."/>
            <person name="Bentzer J."/>
            <person name="Ahren D."/>
            <person name="Johansson T."/>
            <person name="Persson P."/>
            <person name="Tunlid A."/>
        </authorList>
    </citation>
    <scope>NUCLEOTIDE SEQUENCE [LARGE SCALE GENOMIC DNA]</scope>
    <source>
        <strain evidence="3 4">CBS 291.85</strain>
    </source>
</reference>
<dbReference type="InterPro" id="IPR024752">
    <property type="entry name" value="Myb/SANT-like_dom"/>
</dbReference>
<feature type="compositionally biased region" description="Low complexity" evidence="1">
    <location>
        <begin position="300"/>
        <end position="309"/>
    </location>
</feature>
<feature type="region of interest" description="Disordered" evidence="1">
    <location>
        <begin position="1"/>
        <end position="25"/>
    </location>
</feature>
<evidence type="ECO:0000313" key="4">
    <source>
        <dbReference type="Proteomes" id="UP000559256"/>
    </source>
</evidence>
<comment type="caution">
    <text evidence="3">The sequence shown here is derived from an EMBL/GenBank/DDBJ whole genome shotgun (WGS) entry which is preliminary data.</text>
</comment>
<dbReference type="AlphaFoldDB" id="A0A8H5FLL4"/>
<feature type="domain" description="Myb/SANT-like" evidence="2">
    <location>
        <begin position="132"/>
        <end position="225"/>
    </location>
</feature>
<evidence type="ECO:0000256" key="1">
    <source>
        <dbReference type="SAM" id="MobiDB-lite"/>
    </source>
</evidence>
<proteinExistence type="predicted"/>
<sequence length="414" mass="45252">MASSGSPTPVEDSAASPDLTVGPGQQDIWNSHIDISILSYTERVKKEKGKVRSTYSIAEWKALSAELVSLGHRSFTVEQLRDRFKILNARGRVIPPAATQPSSTAAQPSPTVTAVVPPAVTSTRNQPSGRASWTSEADFFLIACLLDAKTQGKMSDNNFKPQVYSQAVLHLAEKGHSYTRKQVKARWTRFKGDFKIVSKLRGLSGFGWDPVRNLVTATDDVWDRYLAGHPKARSFRNQPFPHYNDIATLVEHSTATGEFALSSENPQNIDNASSDNGSDSSDDDSSDNEDKSPVKKRHAAAPPTTTPAPRSKRGRTSAGAQALENMSGSVAVLAEGFASGSLFAPPATDSPVKKEKAFNIVRAEEGLSPHSLAKARRVFRGPGEVAREYLSFNSKDEEEKEARHFWLLEEMERV</sequence>
<gene>
    <name evidence="3" type="ORF">D9758_017627</name>
</gene>
<accession>A0A8H5FLL4</accession>
<evidence type="ECO:0000313" key="3">
    <source>
        <dbReference type="EMBL" id="KAF5341276.1"/>
    </source>
</evidence>
<organism evidence="3 4">
    <name type="scientific">Tetrapyrgos nigripes</name>
    <dbReference type="NCBI Taxonomy" id="182062"/>
    <lineage>
        <taxon>Eukaryota</taxon>
        <taxon>Fungi</taxon>
        <taxon>Dikarya</taxon>
        <taxon>Basidiomycota</taxon>
        <taxon>Agaricomycotina</taxon>
        <taxon>Agaricomycetes</taxon>
        <taxon>Agaricomycetidae</taxon>
        <taxon>Agaricales</taxon>
        <taxon>Marasmiineae</taxon>
        <taxon>Marasmiaceae</taxon>
        <taxon>Tetrapyrgos</taxon>
    </lineage>
</organism>
<dbReference type="Pfam" id="PF12776">
    <property type="entry name" value="Myb_DNA-bind_3"/>
    <property type="match status" value="1"/>
</dbReference>
<feature type="region of interest" description="Disordered" evidence="1">
    <location>
        <begin position="261"/>
        <end position="321"/>
    </location>
</feature>
<evidence type="ECO:0000259" key="2">
    <source>
        <dbReference type="Pfam" id="PF12776"/>
    </source>
</evidence>
<dbReference type="EMBL" id="JAACJM010000169">
    <property type="protein sequence ID" value="KAF5341276.1"/>
    <property type="molecule type" value="Genomic_DNA"/>
</dbReference>
<keyword evidence="4" id="KW-1185">Reference proteome</keyword>
<dbReference type="Proteomes" id="UP000559256">
    <property type="component" value="Unassembled WGS sequence"/>
</dbReference>
<protein>
    <recommendedName>
        <fullName evidence="2">Myb/SANT-like domain-containing protein</fullName>
    </recommendedName>
</protein>
<feature type="compositionally biased region" description="Low complexity" evidence="1">
    <location>
        <begin position="268"/>
        <end position="279"/>
    </location>
</feature>
<dbReference type="OrthoDB" id="76215at2759"/>
<dbReference type="PANTHER" id="PTHR46929:SF3">
    <property type="entry name" value="MYB_SANT-LIKE DOMAIN-CONTAINING PROTEIN"/>
    <property type="match status" value="1"/>
</dbReference>
<dbReference type="PANTHER" id="PTHR46929">
    <property type="entry name" value="EXPRESSED PROTEIN"/>
    <property type="match status" value="1"/>
</dbReference>
<name>A0A8H5FLL4_9AGAR</name>